<protein>
    <submittedName>
        <fullName evidence="2">Uncharacterized protein</fullName>
    </submittedName>
</protein>
<evidence type="ECO:0000256" key="1">
    <source>
        <dbReference type="SAM" id="MobiDB-lite"/>
    </source>
</evidence>
<reference evidence="2 3" key="1">
    <citation type="submission" date="2011-02" db="EMBL/GenBank/DDBJ databases">
        <authorList>
            <person name="Nelson K.E."/>
            <person name="Sutton G."/>
            <person name="Torralba M."/>
            <person name="Durkin S."/>
            <person name="Harkins D."/>
            <person name="Montgomery R."/>
            <person name="Ziemer C."/>
            <person name="Klaassens E."/>
            <person name="Ocuiv P."/>
            <person name="Morrison M."/>
        </authorList>
    </citation>
    <scope>NUCLEOTIDE SEQUENCE [LARGE SCALE GENOMIC DNA]</scope>
    <source>
        <strain evidence="2 3">8</strain>
    </source>
</reference>
<organism evidence="2 3">
    <name type="scientific">Ruminococcus albus 8</name>
    <dbReference type="NCBI Taxonomy" id="246199"/>
    <lineage>
        <taxon>Bacteria</taxon>
        <taxon>Bacillati</taxon>
        <taxon>Bacillota</taxon>
        <taxon>Clostridia</taxon>
        <taxon>Eubacteriales</taxon>
        <taxon>Oscillospiraceae</taxon>
        <taxon>Ruminococcus</taxon>
    </lineage>
</organism>
<evidence type="ECO:0000313" key="3">
    <source>
        <dbReference type="Proteomes" id="UP000004259"/>
    </source>
</evidence>
<comment type="caution">
    <text evidence="2">The sequence shown here is derived from an EMBL/GenBank/DDBJ whole genome shotgun (WGS) entry which is preliminary data.</text>
</comment>
<keyword evidence="3" id="KW-1185">Reference proteome</keyword>
<evidence type="ECO:0000313" key="2">
    <source>
        <dbReference type="EMBL" id="EGC03675.1"/>
    </source>
</evidence>
<gene>
    <name evidence="2" type="ORF">CUS_8039</name>
</gene>
<accession>E9SAS7</accession>
<feature type="compositionally biased region" description="Basic and acidic residues" evidence="1">
    <location>
        <begin position="39"/>
        <end position="49"/>
    </location>
</feature>
<feature type="compositionally biased region" description="Basic residues" evidence="1">
    <location>
        <begin position="22"/>
        <end position="35"/>
    </location>
</feature>
<dbReference type="EMBL" id="ADKM02000062">
    <property type="protein sequence ID" value="EGC03675.1"/>
    <property type="molecule type" value="Genomic_DNA"/>
</dbReference>
<feature type="region of interest" description="Disordered" evidence="1">
    <location>
        <begin position="1"/>
        <end position="49"/>
    </location>
</feature>
<dbReference type="AlphaFoldDB" id="E9SAS7"/>
<sequence length="49" mass="5408">MAQTNRNNLAKGGIYGSLKSAKPPHIKYRISHAKASKANIKEEQRSNTV</sequence>
<dbReference type="Proteomes" id="UP000004259">
    <property type="component" value="Unassembled WGS sequence"/>
</dbReference>
<proteinExistence type="predicted"/>
<name>E9SAS7_RUMAL</name>